<dbReference type="Pfam" id="PF13185">
    <property type="entry name" value="GAF_2"/>
    <property type="match status" value="1"/>
</dbReference>
<keyword evidence="6" id="KW-0808">Transferase</keyword>
<feature type="modified residue" description="4-aspartylphosphate" evidence="17">
    <location>
        <position position="1139"/>
    </location>
</feature>
<evidence type="ECO:0000259" key="23">
    <source>
        <dbReference type="PROSITE" id="PS50894"/>
    </source>
</evidence>
<keyword evidence="13" id="KW-0472">Membrane</keyword>
<dbReference type="EC" id="2.7.13.3" evidence="3"/>
<dbReference type="Pfam" id="PF02518">
    <property type="entry name" value="HATPase_c"/>
    <property type="match status" value="1"/>
</dbReference>
<feature type="domain" description="PAS" evidence="21">
    <location>
        <begin position="435"/>
        <end position="505"/>
    </location>
</feature>
<keyword evidence="25" id="KW-1185">Reference proteome</keyword>
<dbReference type="Gene3D" id="3.30.450.40">
    <property type="match status" value="1"/>
</dbReference>
<dbReference type="PRINTS" id="PR00344">
    <property type="entry name" value="BCTRLSENSOR"/>
</dbReference>
<feature type="domain" description="PAS" evidence="21">
    <location>
        <begin position="132"/>
        <end position="202"/>
    </location>
</feature>
<evidence type="ECO:0000256" key="18">
    <source>
        <dbReference type="SAM" id="Coils"/>
    </source>
</evidence>
<dbReference type="PROSITE" id="PS50894">
    <property type="entry name" value="HPT"/>
    <property type="match status" value="1"/>
</dbReference>
<dbReference type="SUPFAM" id="SSF47226">
    <property type="entry name" value="Histidine-containing phosphotransfer domain, HPT domain"/>
    <property type="match status" value="1"/>
</dbReference>
<comment type="subunit">
    <text evidence="14">At low DSF concentrations, interacts with RpfF.</text>
</comment>
<evidence type="ECO:0000256" key="4">
    <source>
        <dbReference type="ARBA" id="ARBA00022475"/>
    </source>
</evidence>
<evidence type="ECO:0000259" key="19">
    <source>
        <dbReference type="PROSITE" id="PS50109"/>
    </source>
</evidence>
<dbReference type="PROSITE" id="PS50110">
    <property type="entry name" value="RESPONSE_REGULATORY"/>
    <property type="match status" value="3"/>
</dbReference>
<dbReference type="FunFam" id="3.30.565.10:FF:000010">
    <property type="entry name" value="Sensor histidine kinase RcsC"/>
    <property type="match status" value="1"/>
</dbReference>
<accession>E1QGG5</accession>
<dbReference type="GO" id="GO:0000155">
    <property type="term" value="F:phosphorelay sensor kinase activity"/>
    <property type="evidence" value="ECO:0007669"/>
    <property type="project" value="InterPro"/>
</dbReference>
<evidence type="ECO:0000256" key="15">
    <source>
        <dbReference type="ARBA" id="ARBA00068150"/>
    </source>
</evidence>
<dbReference type="PROSITE" id="PS50112">
    <property type="entry name" value="PAS"/>
    <property type="match status" value="3"/>
</dbReference>
<dbReference type="InterPro" id="IPR001789">
    <property type="entry name" value="Sig_transdc_resp-reg_receiver"/>
</dbReference>
<evidence type="ECO:0000313" key="25">
    <source>
        <dbReference type="Proteomes" id="UP000009047"/>
    </source>
</evidence>
<evidence type="ECO:0000256" key="10">
    <source>
        <dbReference type="ARBA" id="ARBA00022840"/>
    </source>
</evidence>
<keyword evidence="9 24" id="KW-0418">Kinase</keyword>
<feature type="domain" description="Histidine kinase" evidence="19">
    <location>
        <begin position="710"/>
        <end position="931"/>
    </location>
</feature>
<dbReference type="InterPro" id="IPR000700">
    <property type="entry name" value="PAS-assoc_C"/>
</dbReference>
<feature type="domain" description="Response regulatory" evidence="20">
    <location>
        <begin position="1090"/>
        <end position="1209"/>
    </location>
</feature>
<dbReference type="InterPro" id="IPR013656">
    <property type="entry name" value="PAS_4"/>
</dbReference>
<dbReference type="OrthoDB" id="9758705at2"/>
<dbReference type="Pfam" id="PF00989">
    <property type="entry name" value="PAS"/>
    <property type="match status" value="1"/>
</dbReference>
<dbReference type="InterPro" id="IPR029016">
    <property type="entry name" value="GAF-like_dom_sf"/>
</dbReference>
<dbReference type="SUPFAM" id="SSF52172">
    <property type="entry name" value="CheY-like"/>
    <property type="match status" value="3"/>
</dbReference>
<dbReference type="InterPro" id="IPR005467">
    <property type="entry name" value="His_kinase_dom"/>
</dbReference>
<dbReference type="InterPro" id="IPR036890">
    <property type="entry name" value="HATPase_C_sf"/>
</dbReference>
<dbReference type="Gene3D" id="3.30.565.10">
    <property type="entry name" value="Histidine kinase-like ATPase, C-terminal domain"/>
    <property type="match status" value="1"/>
</dbReference>
<dbReference type="InterPro" id="IPR035965">
    <property type="entry name" value="PAS-like_dom_sf"/>
</dbReference>
<dbReference type="EMBL" id="CP002085">
    <property type="protein sequence ID" value="ADK84658.1"/>
    <property type="molecule type" value="Genomic_DNA"/>
</dbReference>
<evidence type="ECO:0000259" key="20">
    <source>
        <dbReference type="PROSITE" id="PS50110"/>
    </source>
</evidence>
<feature type="modified residue" description="4-aspartylphosphate" evidence="17">
    <location>
        <position position="1000"/>
    </location>
</feature>
<dbReference type="GO" id="GO:0005886">
    <property type="term" value="C:plasma membrane"/>
    <property type="evidence" value="ECO:0007669"/>
    <property type="project" value="UniProtKB-SubCell"/>
</dbReference>
<dbReference type="PANTHER" id="PTHR45339:SF1">
    <property type="entry name" value="HYBRID SIGNAL TRANSDUCTION HISTIDINE KINASE J"/>
    <property type="match status" value="1"/>
</dbReference>
<dbReference type="SUPFAM" id="SSF55785">
    <property type="entry name" value="PYP-like sensor domain (PAS domain)"/>
    <property type="match status" value="3"/>
</dbReference>
<dbReference type="SMART" id="SM00065">
    <property type="entry name" value="GAF"/>
    <property type="match status" value="1"/>
</dbReference>
<keyword evidence="11" id="KW-1133">Transmembrane helix</keyword>
<keyword evidence="10" id="KW-0067">ATP-binding</keyword>
<evidence type="ECO:0000256" key="13">
    <source>
        <dbReference type="ARBA" id="ARBA00023136"/>
    </source>
</evidence>
<reference evidence="24 25" key="1">
    <citation type="journal article" date="2010" name="Stand. Genomic Sci.">
        <title>Complete genome sequence of Desulfarculus baarsii type strain (2st14).</title>
        <authorList>
            <person name="Sun H."/>
            <person name="Spring S."/>
            <person name="Lapidus A."/>
            <person name="Davenport K."/>
            <person name="Del Rio T.G."/>
            <person name="Tice H."/>
            <person name="Nolan M."/>
            <person name="Copeland A."/>
            <person name="Cheng J.F."/>
            <person name="Lucas S."/>
            <person name="Tapia R."/>
            <person name="Goodwin L."/>
            <person name="Pitluck S."/>
            <person name="Ivanova N."/>
            <person name="Pagani I."/>
            <person name="Mavromatis K."/>
            <person name="Ovchinnikova G."/>
            <person name="Pati A."/>
            <person name="Chen A."/>
            <person name="Palaniappan K."/>
            <person name="Hauser L."/>
            <person name="Chang Y.J."/>
            <person name="Jeffries C.D."/>
            <person name="Detter J.C."/>
            <person name="Han C."/>
            <person name="Rohde M."/>
            <person name="Brambilla E."/>
            <person name="Goker M."/>
            <person name="Woyke T."/>
            <person name="Bristow J."/>
            <person name="Eisen J.A."/>
            <person name="Markowitz V."/>
            <person name="Hugenholtz P."/>
            <person name="Kyrpides N.C."/>
            <person name="Klenk H.P."/>
            <person name="Land M."/>
        </authorList>
    </citation>
    <scope>NUCLEOTIDE SEQUENCE [LARGE SCALE GENOMIC DNA]</scope>
    <source>
        <strain evidence="25">ATCC 33931 / DSM 2075 / LMG 7858 / VKM B-1802 / 2st14</strain>
    </source>
</reference>
<keyword evidence="8" id="KW-0547">Nucleotide-binding</keyword>
<evidence type="ECO:0000256" key="8">
    <source>
        <dbReference type="ARBA" id="ARBA00022741"/>
    </source>
</evidence>
<dbReference type="InterPro" id="IPR036641">
    <property type="entry name" value="HPT_dom_sf"/>
</dbReference>
<keyword evidence="18" id="KW-0175">Coiled coil</keyword>
<name>E1QGG5_DESB2</name>
<dbReference type="Gene3D" id="3.30.450.20">
    <property type="entry name" value="PAS domain"/>
    <property type="match status" value="3"/>
</dbReference>
<dbReference type="Gene3D" id="3.40.50.2300">
    <property type="match status" value="3"/>
</dbReference>
<evidence type="ECO:0000256" key="9">
    <source>
        <dbReference type="ARBA" id="ARBA00022777"/>
    </source>
</evidence>
<evidence type="ECO:0000256" key="16">
    <source>
        <dbReference type="PROSITE-ProRule" id="PRU00110"/>
    </source>
</evidence>
<evidence type="ECO:0000256" key="17">
    <source>
        <dbReference type="PROSITE-ProRule" id="PRU00169"/>
    </source>
</evidence>
<dbReference type="HOGENOM" id="CLU_258686_0_0_7"/>
<evidence type="ECO:0000256" key="1">
    <source>
        <dbReference type="ARBA" id="ARBA00000085"/>
    </source>
</evidence>
<sequence length="1336" mass="145099">MPQTKVMIVEDQAHDPSLLARRLEALGYQGCCLATSGQMALGLLGQFDVDLALVDAALPGPLDGVETARLLREAHALPVVFMAWPDDRGLLERAKHAGPFGYLLRPFSDGELRVALEMGLHQAQAESRLRESERRFRYVVEGVADGIWALDEFGFTSFGNARLRQILGRGQQELTQKSAFELFEPATAGVLRQNLARCRSGQGEPFELSFTTPQGRLVQALFSPRPMLDRLGAPRGVILAITDVSALKRAQRGLEWQSRVDQALARIADVLLHSEVTFERITKVILDNARELTQSKLGYVGSIDPRTRELVNHTISEVMGDQCQASSRSGRVAFSPRPDGSYPGLWGHCLNTKEAFFTERPADHPAAQGLPPGHLPLTRFLSAPAIIDDHLVGQIALANAGRPYHDDDLKAVTRIADLYALAIQRQEAMTALRDSERKYRLLADNSSDTIWTADLGLRIDYISPAVHDLLGYTPEEVLKLSVTDLISARSLIKIQQLLRDELAREASQPGSSPSHALELEHTRKDGQIIVVEVSARFLRGPDGRPVGLLGSSRDVTQRRKAQDDLAESESRYRDLFDSIEDFVYSHDEDGVLISANKALAAAVGRPRQRIIGHSIAEFTAERLRQNFHDIYLRQLRETGQHEGLFVLTSQDGQARHVEYYTSMGRDRSGGIIYRGSAHDVTERRHLTRQLQRAKEEAEAASRAKSDFLANMSHEIRTPMNAIIGMTNLTLMTSLTREQTEFLGTVKSAAESLMQLLGDILDLSKIEARQLALENVEFDLADLLEATLRDLAVRAHGKGLELIGRMAPGAPGRLRGDPLRLRQILVNLVGNAIKFTDHGQVLVEARLEAMADNKLEMRFSVVDTGVGIEPENIGRVFDRFTQADSSSTRRFGGTGLGAAISKELCELMGGRIWVESTPGRGSAFHFTIAAGHSSQDQPEPSGLDGLSLMVVVANKDARQALVESLHAQGALVLTADGGSTAMELISRTHAAGGRFDAALIDIALPGMGGMALLRSLRRLPHAADLPVALLSAPGRPDGAAPALTPPRCQVVAKPVARAELRKALLALINGEEAPAAAPRPDDPEPPRKSLRVLLAEDNALNQKLAEAILVKRGHLVSLADNGVKAVAAFEATEFDLIIMDVQMPEMDGLAATRAIRAIENERALGRTPIMAMTAHAMESDRQACLEAGMDTYVAKPIQPDEFLAAVEGLAGRQPPPPAQSAPPPADQVLDREELLARVSGDEALVRQLAAIFLEDLDERATAIKRALAAGDAPALAIAAHTLKGEAGNIAAHGVHQAALALERAARQGDMALAAQLATPLLGQMEDLKTAVAKLRDQ</sequence>
<dbReference type="SUPFAM" id="SSF47384">
    <property type="entry name" value="Homodimeric domain of signal transducing histidine kinase"/>
    <property type="match status" value="1"/>
</dbReference>
<evidence type="ECO:0000259" key="21">
    <source>
        <dbReference type="PROSITE" id="PS50112"/>
    </source>
</evidence>
<dbReference type="InterPro" id="IPR003018">
    <property type="entry name" value="GAF"/>
</dbReference>
<dbReference type="RefSeq" id="WP_013258111.1">
    <property type="nucleotide sequence ID" value="NC_014365.1"/>
</dbReference>
<dbReference type="GO" id="GO:0005524">
    <property type="term" value="F:ATP binding"/>
    <property type="evidence" value="ECO:0007669"/>
    <property type="project" value="UniProtKB-KW"/>
</dbReference>
<dbReference type="NCBIfam" id="TIGR00229">
    <property type="entry name" value="sensory_box"/>
    <property type="match status" value="3"/>
</dbReference>
<feature type="domain" description="PAC" evidence="22">
    <location>
        <begin position="204"/>
        <end position="256"/>
    </location>
</feature>
<feature type="domain" description="PAC" evidence="22">
    <location>
        <begin position="641"/>
        <end position="692"/>
    </location>
</feature>
<protein>
    <recommendedName>
        <fullName evidence="15">Sensory/regulatory protein RpfC</fullName>
        <ecNumber evidence="3">2.7.13.3</ecNumber>
    </recommendedName>
</protein>
<dbReference type="Pfam" id="PF00072">
    <property type="entry name" value="Response_reg"/>
    <property type="match status" value="3"/>
</dbReference>
<feature type="coiled-coil region" evidence="18">
    <location>
        <begin position="683"/>
        <end position="710"/>
    </location>
</feature>
<dbReference type="InterPro" id="IPR008207">
    <property type="entry name" value="Sig_transdc_His_kin_Hpt_dom"/>
</dbReference>
<evidence type="ECO:0000256" key="5">
    <source>
        <dbReference type="ARBA" id="ARBA00022553"/>
    </source>
</evidence>
<feature type="modified residue" description="Phosphohistidine" evidence="16">
    <location>
        <position position="1279"/>
    </location>
</feature>
<keyword evidence="12" id="KW-0902">Two-component regulatory system</keyword>
<evidence type="ECO:0000256" key="2">
    <source>
        <dbReference type="ARBA" id="ARBA00004651"/>
    </source>
</evidence>
<feature type="domain" description="PAC" evidence="22">
    <location>
        <begin position="515"/>
        <end position="567"/>
    </location>
</feature>
<dbReference type="Pfam" id="PF01627">
    <property type="entry name" value="Hpt"/>
    <property type="match status" value="1"/>
</dbReference>
<dbReference type="InterPro" id="IPR001610">
    <property type="entry name" value="PAC"/>
</dbReference>
<dbReference type="eggNOG" id="COG0784">
    <property type="taxonomic scope" value="Bacteria"/>
</dbReference>
<dbReference type="CDD" id="cd16922">
    <property type="entry name" value="HATPase_EvgS-ArcB-TorS-like"/>
    <property type="match status" value="1"/>
</dbReference>
<evidence type="ECO:0000256" key="6">
    <source>
        <dbReference type="ARBA" id="ARBA00022679"/>
    </source>
</evidence>
<evidence type="ECO:0000256" key="14">
    <source>
        <dbReference type="ARBA" id="ARBA00064003"/>
    </source>
</evidence>
<dbReference type="Pfam" id="PF13426">
    <property type="entry name" value="PAS_9"/>
    <property type="match status" value="1"/>
</dbReference>
<dbReference type="InterPro" id="IPR003661">
    <property type="entry name" value="HisK_dim/P_dom"/>
</dbReference>
<comment type="catalytic activity">
    <reaction evidence="1">
        <text>ATP + protein L-histidine = ADP + protein N-phospho-L-histidine.</text>
        <dbReference type="EC" id="2.7.13.3"/>
    </reaction>
</comment>
<evidence type="ECO:0000256" key="12">
    <source>
        <dbReference type="ARBA" id="ARBA00023012"/>
    </source>
</evidence>
<dbReference type="PROSITE" id="PS50109">
    <property type="entry name" value="HIS_KIN"/>
    <property type="match status" value="1"/>
</dbReference>
<evidence type="ECO:0000259" key="22">
    <source>
        <dbReference type="PROSITE" id="PS50113"/>
    </source>
</evidence>
<dbReference type="STRING" id="644282.Deba_1290"/>
<keyword evidence="4" id="KW-1003">Cell membrane</keyword>
<dbReference type="eggNOG" id="COG5002">
    <property type="taxonomic scope" value="Bacteria"/>
</dbReference>
<dbReference type="GO" id="GO:0006355">
    <property type="term" value="P:regulation of DNA-templated transcription"/>
    <property type="evidence" value="ECO:0007669"/>
    <property type="project" value="InterPro"/>
</dbReference>
<feature type="domain" description="Response regulatory" evidence="20">
    <location>
        <begin position="946"/>
        <end position="1067"/>
    </location>
</feature>
<dbReference type="KEGG" id="dbr:Deba_1290"/>
<dbReference type="CDD" id="cd00082">
    <property type="entry name" value="HisKA"/>
    <property type="match status" value="1"/>
</dbReference>
<proteinExistence type="predicted"/>
<dbReference type="SMART" id="SM00091">
    <property type="entry name" value="PAS"/>
    <property type="match status" value="3"/>
</dbReference>
<dbReference type="Pfam" id="PF08448">
    <property type="entry name" value="PAS_4"/>
    <property type="match status" value="1"/>
</dbReference>
<dbReference type="InterPro" id="IPR004358">
    <property type="entry name" value="Sig_transdc_His_kin-like_C"/>
</dbReference>
<feature type="domain" description="Response regulatory" evidence="20">
    <location>
        <begin position="5"/>
        <end position="120"/>
    </location>
</feature>
<dbReference type="SMART" id="SM00388">
    <property type="entry name" value="HisKA"/>
    <property type="match status" value="1"/>
</dbReference>
<keyword evidence="5 17" id="KW-0597">Phosphoprotein</keyword>
<dbReference type="InterPro" id="IPR000014">
    <property type="entry name" value="PAS"/>
</dbReference>
<feature type="modified residue" description="4-aspartylphosphate" evidence="17">
    <location>
        <position position="55"/>
    </location>
</feature>
<dbReference type="eggNOG" id="COG2203">
    <property type="taxonomic scope" value="Bacteria"/>
</dbReference>
<organism evidence="24 25">
    <name type="scientific">Desulfarculus baarsii (strain ATCC 33931 / DSM 2075 / LMG 7858 / VKM B-1802 / 2st14)</name>
    <dbReference type="NCBI Taxonomy" id="644282"/>
    <lineage>
        <taxon>Bacteria</taxon>
        <taxon>Pseudomonadati</taxon>
        <taxon>Thermodesulfobacteriota</taxon>
        <taxon>Desulfarculia</taxon>
        <taxon>Desulfarculales</taxon>
        <taxon>Desulfarculaceae</taxon>
        <taxon>Desulfarculus</taxon>
    </lineage>
</organism>
<feature type="domain" description="HPt" evidence="23">
    <location>
        <begin position="1240"/>
        <end position="1336"/>
    </location>
</feature>
<dbReference type="PANTHER" id="PTHR45339">
    <property type="entry name" value="HYBRID SIGNAL TRANSDUCTION HISTIDINE KINASE J"/>
    <property type="match status" value="1"/>
</dbReference>
<dbReference type="Pfam" id="PF00512">
    <property type="entry name" value="HisKA"/>
    <property type="match status" value="1"/>
</dbReference>
<dbReference type="SUPFAM" id="SSF55781">
    <property type="entry name" value="GAF domain-like"/>
    <property type="match status" value="1"/>
</dbReference>
<dbReference type="CDD" id="cd00130">
    <property type="entry name" value="PAS"/>
    <property type="match status" value="3"/>
</dbReference>
<evidence type="ECO:0000256" key="3">
    <source>
        <dbReference type="ARBA" id="ARBA00012438"/>
    </source>
</evidence>
<comment type="subcellular location">
    <subcellularLocation>
        <location evidence="2">Cell membrane</location>
        <topology evidence="2">Multi-pass membrane protein</topology>
    </subcellularLocation>
</comment>
<dbReference type="SUPFAM" id="SSF55874">
    <property type="entry name" value="ATPase domain of HSP90 chaperone/DNA topoisomerase II/histidine kinase"/>
    <property type="match status" value="1"/>
</dbReference>
<evidence type="ECO:0000313" key="24">
    <source>
        <dbReference type="EMBL" id="ADK84658.1"/>
    </source>
</evidence>
<dbReference type="InterPro" id="IPR036097">
    <property type="entry name" value="HisK_dim/P_sf"/>
</dbReference>
<gene>
    <name evidence="24" type="ordered locus">Deba_1290</name>
</gene>
<dbReference type="Gene3D" id="1.20.120.160">
    <property type="entry name" value="HPT domain"/>
    <property type="match status" value="1"/>
</dbReference>
<evidence type="ECO:0000256" key="11">
    <source>
        <dbReference type="ARBA" id="ARBA00022989"/>
    </source>
</evidence>
<dbReference type="Proteomes" id="UP000009047">
    <property type="component" value="Chromosome"/>
</dbReference>
<feature type="domain" description="PAS" evidence="21">
    <location>
        <begin position="568"/>
        <end position="639"/>
    </location>
</feature>
<dbReference type="SMART" id="SM00387">
    <property type="entry name" value="HATPase_c"/>
    <property type="match status" value="1"/>
</dbReference>
<dbReference type="InterPro" id="IPR011006">
    <property type="entry name" value="CheY-like_superfamily"/>
</dbReference>
<dbReference type="eggNOG" id="COG0745">
    <property type="taxonomic scope" value="Bacteria"/>
</dbReference>
<dbReference type="FunFam" id="1.10.287.130:FF:000002">
    <property type="entry name" value="Two-component osmosensing histidine kinase"/>
    <property type="match status" value="1"/>
</dbReference>
<keyword evidence="7" id="KW-0812">Transmembrane</keyword>
<evidence type="ECO:0000256" key="7">
    <source>
        <dbReference type="ARBA" id="ARBA00022692"/>
    </source>
</evidence>
<dbReference type="InterPro" id="IPR013767">
    <property type="entry name" value="PAS_fold"/>
</dbReference>
<dbReference type="PROSITE" id="PS50113">
    <property type="entry name" value="PAC"/>
    <property type="match status" value="3"/>
</dbReference>
<dbReference type="SMART" id="SM00086">
    <property type="entry name" value="PAC"/>
    <property type="match status" value="3"/>
</dbReference>
<dbReference type="Gene3D" id="1.10.287.130">
    <property type="match status" value="1"/>
</dbReference>
<dbReference type="CDD" id="cd17546">
    <property type="entry name" value="REC_hyHK_CKI1_RcsC-like"/>
    <property type="match status" value="1"/>
</dbReference>
<dbReference type="InterPro" id="IPR003594">
    <property type="entry name" value="HATPase_dom"/>
</dbReference>
<dbReference type="SMART" id="SM00448">
    <property type="entry name" value="REC"/>
    <property type="match status" value="3"/>
</dbReference>